<dbReference type="PANTHER" id="PTHR30097">
    <property type="entry name" value="CATION EFFLUX SYSTEM PROTEIN CUSB"/>
    <property type="match status" value="1"/>
</dbReference>
<name>A0ABU5H985_9BACT</name>
<evidence type="ECO:0000256" key="3">
    <source>
        <dbReference type="SAM" id="MobiDB-lite"/>
    </source>
</evidence>
<comment type="caution">
    <text evidence="8">The sequence shown here is derived from an EMBL/GenBank/DDBJ whole genome shotgun (WGS) entry which is preliminary data.</text>
</comment>
<protein>
    <submittedName>
        <fullName evidence="8">Efflux RND transporter periplasmic adaptor subunit</fullName>
    </submittedName>
</protein>
<evidence type="ECO:0000313" key="8">
    <source>
        <dbReference type="EMBL" id="MDY7229871.1"/>
    </source>
</evidence>
<reference evidence="8 9" key="1">
    <citation type="submission" date="2023-12" db="EMBL/GenBank/DDBJ databases">
        <title>the genome sequence of Hyalangium sp. s54d21.</title>
        <authorList>
            <person name="Zhang X."/>
        </authorList>
    </citation>
    <scope>NUCLEOTIDE SEQUENCE [LARGE SCALE GENOMIC DNA]</scope>
    <source>
        <strain evidence="9">s54d21</strain>
    </source>
</reference>
<dbReference type="Pfam" id="PF25975">
    <property type="entry name" value="CzcB_C"/>
    <property type="match status" value="1"/>
</dbReference>
<accession>A0ABU5H985</accession>
<dbReference type="Gene3D" id="2.40.420.20">
    <property type="match status" value="1"/>
</dbReference>
<dbReference type="InterPro" id="IPR058792">
    <property type="entry name" value="Beta-barrel_RND_2"/>
</dbReference>
<dbReference type="Gene3D" id="2.40.50.100">
    <property type="match status" value="1"/>
</dbReference>
<feature type="compositionally biased region" description="Basic and acidic residues" evidence="3">
    <location>
        <begin position="23"/>
        <end position="39"/>
    </location>
</feature>
<dbReference type="SUPFAM" id="SSF111369">
    <property type="entry name" value="HlyD-like secretion proteins"/>
    <property type="match status" value="1"/>
</dbReference>
<feature type="domain" description="CzcB-like C-terminal circularly permuted SH3-like" evidence="7">
    <location>
        <begin position="358"/>
        <end position="419"/>
    </location>
</feature>
<dbReference type="PANTHER" id="PTHR30097:SF4">
    <property type="entry name" value="SLR6042 PROTEIN"/>
    <property type="match status" value="1"/>
</dbReference>
<feature type="domain" description="CusB-like beta-barrel" evidence="5">
    <location>
        <begin position="266"/>
        <end position="341"/>
    </location>
</feature>
<gene>
    <name evidence="8" type="ORF">SYV04_25990</name>
</gene>
<feature type="region of interest" description="Disordered" evidence="3">
    <location>
        <begin position="23"/>
        <end position="70"/>
    </location>
</feature>
<dbReference type="Gene3D" id="1.10.287.470">
    <property type="entry name" value="Helix hairpin bin"/>
    <property type="match status" value="1"/>
</dbReference>
<evidence type="ECO:0000259" key="5">
    <source>
        <dbReference type="Pfam" id="PF25954"/>
    </source>
</evidence>
<organism evidence="8 9">
    <name type="scientific">Hyalangium rubrum</name>
    <dbReference type="NCBI Taxonomy" id="3103134"/>
    <lineage>
        <taxon>Bacteria</taxon>
        <taxon>Pseudomonadati</taxon>
        <taxon>Myxococcota</taxon>
        <taxon>Myxococcia</taxon>
        <taxon>Myxococcales</taxon>
        <taxon>Cystobacterineae</taxon>
        <taxon>Archangiaceae</taxon>
        <taxon>Hyalangium</taxon>
    </lineage>
</organism>
<comment type="similarity">
    <text evidence="1">Belongs to the membrane fusion protein (MFP) (TC 8.A.1) family.</text>
</comment>
<keyword evidence="2" id="KW-0813">Transport</keyword>
<dbReference type="Gene3D" id="2.40.30.170">
    <property type="match status" value="1"/>
</dbReference>
<dbReference type="PROSITE" id="PS51257">
    <property type="entry name" value="PROKAR_LIPOPROTEIN"/>
    <property type="match status" value="1"/>
</dbReference>
<dbReference type="Pfam" id="PF25954">
    <property type="entry name" value="Beta-barrel_RND_2"/>
    <property type="match status" value="1"/>
</dbReference>
<evidence type="ECO:0000256" key="2">
    <source>
        <dbReference type="ARBA" id="ARBA00022448"/>
    </source>
</evidence>
<dbReference type="InterPro" id="IPR058648">
    <property type="entry name" value="HH_CzcB-like"/>
</dbReference>
<dbReference type="InterPro" id="IPR058647">
    <property type="entry name" value="BSH_CzcB-like"/>
</dbReference>
<dbReference type="InterPro" id="IPR006143">
    <property type="entry name" value="RND_pump_MFP"/>
</dbReference>
<keyword evidence="9" id="KW-1185">Reference proteome</keyword>
<feature type="domain" description="CzcB-like alpha-helical hairpin" evidence="4">
    <location>
        <begin position="150"/>
        <end position="209"/>
    </location>
</feature>
<proteinExistence type="inferred from homology"/>
<dbReference type="RefSeq" id="WP_321548591.1">
    <property type="nucleotide sequence ID" value="NZ_JAXIVS010000009.1"/>
</dbReference>
<dbReference type="EMBL" id="JAXIVS010000009">
    <property type="protein sequence ID" value="MDY7229871.1"/>
    <property type="molecule type" value="Genomic_DNA"/>
</dbReference>
<dbReference type="InterPro" id="IPR051909">
    <property type="entry name" value="MFP_Cation_Efflux"/>
</dbReference>
<dbReference type="Proteomes" id="UP001291309">
    <property type="component" value="Unassembled WGS sequence"/>
</dbReference>
<dbReference type="InterPro" id="IPR058649">
    <property type="entry name" value="CzcB_C"/>
</dbReference>
<dbReference type="NCBIfam" id="TIGR01730">
    <property type="entry name" value="RND_mfp"/>
    <property type="match status" value="1"/>
</dbReference>
<evidence type="ECO:0000256" key="1">
    <source>
        <dbReference type="ARBA" id="ARBA00009477"/>
    </source>
</evidence>
<evidence type="ECO:0000259" key="7">
    <source>
        <dbReference type="Pfam" id="PF25975"/>
    </source>
</evidence>
<feature type="domain" description="CzcB-like barrel-sandwich hybrid" evidence="6">
    <location>
        <begin position="112"/>
        <end position="262"/>
    </location>
</feature>
<feature type="compositionally biased region" description="Basic and acidic residues" evidence="3">
    <location>
        <begin position="46"/>
        <end position="70"/>
    </location>
</feature>
<evidence type="ECO:0000259" key="4">
    <source>
        <dbReference type="Pfam" id="PF25893"/>
    </source>
</evidence>
<evidence type="ECO:0000259" key="6">
    <source>
        <dbReference type="Pfam" id="PF25973"/>
    </source>
</evidence>
<dbReference type="Pfam" id="PF25973">
    <property type="entry name" value="BSH_CzcB"/>
    <property type="match status" value="1"/>
</dbReference>
<dbReference type="Pfam" id="PF25893">
    <property type="entry name" value="HH_CzcB"/>
    <property type="match status" value="1"/>
</dbReference>
<evidence type="ECO:0000313" key="9">
    <source>
        <dbReference type="Proteomes" id="UP001291309"/>
    </source>
</evidence>
<sequence length="433" mass="46149">MKIRALLLSGVAVSLLLGCPKKEEHAEGDGHEHAQEKKPQAGTGTEGKKEGEEHEGEHGEEGHGEEGGHEEVIQLTPEALRSAELKTEEARRKPLVMGLSVPARVAFTQDGVAQVAARVPGRLASIEVQLGQRVKKDQVLGYLESPELGQARADYLSAATKAGVAEENFRREKELLAKGISSEREMREAESAFVTAQAERNAADGRLHALGLADAEITALRNNEHYSSRFPARSPLEGTVVEVLGTVGQAVEGTTHLFTVGDLSRLWVLLDVSETQLAAVKQGQPVSITVPALPERRFEGKVEYVGAVVSERTRTIPVRVAVPNQDGTLKPGMFATAEVATTTATTASDAGEVPSGRVVVPREAVQKVGAESVVFVPAGEGRFKPVEVKLGESSAREVELLSGIEPGTQIVTQGAFILKSELSKESMGEGHSH</sequence>